<dbReference type="Proteomes" id="UP000037035">
    <property type="component" value="Unassembled WGS sequence"/>
</dbReference>
<sequence>MNEEGVVVALGELGITHYLQFQNFQATELEEAGMKRAHARALISSYNRFERQLKSSHPRPQ</sequence>
<dbReference type="VEuPathDB" id="FungiDB:VP01_1434g1"/>
<reference evidence="1 2" key="1">
    <citation type="submission" date="2015-08" db="EMBL/GenBank/DDBJ databases">
        <title>Next Generation Sequencing and Analysis of the Genome of Puccinia sorghi L Schw, the Causal Agent of Maize Common Rust.</title>
        <authorList>
            <person name="Rochi L."/>
            <person name="Burguener G."/>
            <person name="Darino M."/>
            <person name="Turjanski A."/>
            <person name="Kreff E."/>
            <person name="Dieguez M.J."/>
            <person name="Sacco F."/>
        </authorList>
    </citation>
    <scope>NUCLEOTIDE SEQUENCE [LARGE SCALE GENOMIC DNA]</scope>
    <source>
        <strain evidence="1 2">RO10H11247</strain>
    </source>
</reference>
<gene>
    <name evidence="1" type="ORF">VP01_1434g1</name>
</gene>
<protein>
    <submittedName>
        <fullName evidence="1">Uncharacterized protein</fullName>
    </submittedName>
</protein>
<evidence type="ECO:0000313" key="1">
    <source>
        <dbReference type="EMBL" id="KNZ61221.1"/>
    </source>
</evidence>
<dbReference type="AlphaFoldDB" id="A0A0L6VKB6"/>
<organism evidence="1 2">
    <name type="scientific">Puccinia sorghi</name>
    <dbReference type="NCBI Taxonomy" id="27349"/>
    <lineage>
        <taxon>Eukaryota</taxon>
        <taxon>Fungi</taxon>
        <taxon>Dikarya</taxon>
        <taxon>Basidiomycota</taxon>
        <taxon>Pucciniomycotina</taxon>
        <taxon>Pucciniomycetes</taxon>
        <taxon>Pucciniales</taxon>
        <taxon>Pucciniaceae</taxon>
        <taxon>Puccinia</taxon>
    </lineage>
</organism>
<dbReference type="EMBL" id="LAVV01004832">
    <property type="protein sequence ID" value="KNZ61221.1"/>
    <property type="molecule type" value="Genomic_DNA"/>
</dbReference>
<comment type="caution">
    <text evidence="1">The sequence shown here is derived from an EMBL/GenBank/DDBJ whole genome shotgun (WGS) entry which is preliminary data.</text>
</comment>
<evidence type="ECO:0000313" key="2">
    <source>
        <dbReference type="Proteomes" id="UP000037035"/>
    </source>
</evidence>
<accession>A0A0L6VKB6</accession>
<dbReference type="OrthoDB" id="10508350at2759"/>
<name>A0A0L6VKB6_9BASI</name>
<keyword evidence="2" id="KW-1185">Reference proteome</keyword>
<proteinExistence type="predicted"/>